<evidence type="ECO:0000313" key="3">
    <source>
        <dbReference type="EMBL" id="SDS99770.1"/>
    </source>
</evidence>
<dbReference type="PANTHER" id="PTHR30290">
    <property type="entry name" value="PERIPLASMIC BINDING COMPONENT OF ABC TRANSPORTER"/>
    <property type="match status" value="1"/>
</dbReference>
<dbReference type="Gene3D" id="3.10.105.10">
    <property type="entry name" value="Dipeptide-binding Protein, Domain 3"/>
    <property type="match status" value="1"/>
</dbReference>
<evidence type="ECO:0000259" key="2">
    <source>
        <dbReference type="Pfam" id="PF00496"/>
    </source>
</evidence>
<dbReference type="Gene3D" id="3.90.76.10">
    <property type="entry name" value="Dipeptide-binding Protein, Domain 1"/>
    <property type="match status" value="1"/>
</dbReference>
<reference evidence="3 4" key="1">
    <citation type="submission" date="2016-10" db="EMBL/GenBank/DDBJ databases">
        <authorList>
            <person name="de Groot N.N."/>
        </authorList>
    </citation>
    <scope>NUCLEOTIDE SEQUENCE [LARGE SCALE GENOMIC DNA]</scope>
    <source>
        <strain evidence="3 4">DSM 21800</strain>
    </source>
</reference>
<proteinExistence type="predicted"/>
<dbReference type="OrthoDB" id="9764591at2"/>
<dbReference type="Pfam" id="PF00496">
    <property type="entry name" value="SBP_bac_5"/>
    <property type="match status" value="1"/>
</dbReference>
<organism evidence="3 4">
    <name type="scientific">Microlunatus soli</name>
    <dbReference type="NCBI Taxonomy" id="630515"/>
    <lineage>
        <taxon>Bacteria</taxon>
        <taxon>Bacillati</taxon>
        <taxon>Actinomycetota</taxon>
        <taxon>Actinomycetes</taxon>
        <taxon>Propionibacteriales</taxon>
        <taxon>Propionibacteriaceae</taxon>
        <taxon>Microlunatus</taxon>
    </lineage>
</organism>
<dbReference type="Gene3D" id="3.40.190.10">
    <property type="entry name" value="Periplasmic binding protein-like II"/>
    <property type="match status" value="1"/>
</dbReference>
<keyword evidence="4" id="KW-1185">Reference proteome</keyword>
<gene>
    <name evidence="3" type="ORF">SAMN04489812_3774</name>
</gene>
<dbReference type="GO" id="GO:1904680">
    <property type="term" value="F:peptide transmembrane transporter activity"/>
    <property type="evidence" value="ECO:0007669"/>
    <property type="project" value="TreeGrafter"/>
</dbReference>
<dbReference type="InterPro" id="IPR006311">
    <property type="entry name" value="TAT_signal"/>
</dbReference>
<dbReference type="InterPro" id="IPR030678">
    <property type="entry name" value="Peptide/Ni-bd"/>
</dbReference>
<dbReference type="EMBL" id="LT629772">
    <property type="protein sequence ID" value="SDS99770.1"/>
    <property type="molecule type" value="Genomic_DNA"/>
</dbReference>
<dbReference type="CDD" id="cd08509">
    <property type="entry name" value="PBP2_TmCBP_oligosaccharides_like"/>
    <property type="match status" value="1"/>
</dbReference>
<dbReference type="Proteomes" id="UP000199103">
    <property type="component" value="Chromosome I"/>
</dbReference>
<dbReference type="GO" id="GO:0043190">
    <property type="term" value="C:ATP-binding cassette (ABC) transporter complex"/>
    <property type="evidence" value="ECO:0007669"/>
    <property type="project" value="InterPro"/>
</dbReference>
<accession>A0A1H1WT23</accession>
<dbReference type="PROSITE" id="PS51318">
    <property type="entry name" value="TAT"/>
    <property type="match status" value="1"/>
</dbReference>
<dbReference type="GO" id="GO:0042597">
    <property type="term" value="C:periplasmic space"/>
    <property type="evidence" value="ECO:0007669"/>
    <property type="project" value="UniProtKB-ARBA"/>
</dbReference>
<dbReference type="STRING" id="630515.SAMN04489812_3774"/>
<dbReference type="InterPro" id="IPR000914">
    <property type="entry name" value="SBP_5_dom"/>
</dbReference>
<dbReference type="AlphaFoldDB" id="A0A1H1WT23"/>
<name>A0A1H1WT23_9ACTN</name>
<dbReference type="PIRSF" id="PIRSF002741">
    <property type="entry name" value="MppA"/>
    <property type="match status" value="1"/>
</dbReference>
<feature type="domain" description="Solute-binding protein family 5" evidence="2">
    <location>
        <begin position="127"/>
        <end position="503"/>
    </location>
</feature>
<dbReference type="RefSeq" id="WP_091526993.1">
    <property type="nucleotide sequence ID" value="NZ_LT629772.1"/>
</dbReference>
<feature type="region of interest" description="Disordered" evidence="1">
    <location>
        <begin position="1"/>
        <end position="25"/>
    </location>
</feature>
<dbReference type="SUPFAM" id="SSF53850">
    <property type="entry name" value="Periplasmic binding protein-like II"/>
    <property type="match status" value="1"/>
</dbReference>
<evidence type="ECO:0000256" key="1">
    <source>
        <dbReference type="SAM" id="MobiDB-lite"/>
    </source>
</evidence>
<evidence type="ECO:0000313" key="4">
    <source>
        <dbReference type="Proteomes" id="UP000199103"/>
    </source>
</evidence>
<sequence length="617" mass="67027">MTLPSDPIHPGEGDNASPFEVTAASTPSTNRRRFLALGGLAVGAVMTTGVAAGCGTAQTGNSSGKGSAGAAGRKGAAGDTFFIAGFQWDPPKSFNPLNPSPTWPAGMGQSQLIFESLVRFNMLDGSLQPGLGKELKEVDKRTLEVPLQDGTKWQDGEDLTADDVKFTFDLGKKESVSYSNVWEYLQEVKVVDDRTVQFIAKAKPLNLLAIKNAIAGTTILPQHKFEAAAAKGKAAAETYLEDPVGSGPFKVKLADQTQVVLTRFDGYWGKTVFGTPPMKTITHPIFKSNQDGDLKLESGEIDASQQFTAQIWKMWEDKKKPVGTWLKEKPYYLPGNIPLLQINVKKKGLSDPKVRLAIAYAIDTPNIVATAMSSYSDVPKASLILPTGFEEKYFDNDGVEAEGWKYDPEKAKSILEDDLGATKGSDGIYKLKDGTRLGPYTLITPTGWTDWNTACEIAAKSLKAVGIEVKTQFPQAANVTTNVQNGNFDMACWSASGVSPASPWSRLRDVLDDRVGAAIGKTAFANYTRFSHPDIAGLLDDAAEAADDEARKKAYAGIEKIYRQEVPVIPLMYRPLEFYEFNESTWTNFPTEKNPYAPPQWGGAGIAWMFKIKKAGS</sequence>
<dbReference type="GO" id="GO:0015833">
    <property type="term" value="P:peptide transport"/>
    <property type="evidence" value="ECO:0007669"/>
    <property type="project" value="TreeGrafter"/>
</dbReference>
<dbReference type="PANTHER" id="PTHR30290:SF82">
    <property type="entry name" value="ABC-TYPE DIPEPTIDE_OLIGOPEPTIDE TRANSPORT SYSTEM, PERIPLASMIC COMPONENT"/>
    <property type="match status" value="1"/>
</dbReference>
<dbReference type="InterPro" id="IPR039424">
    <property type="entry name" value="SBP_5"/>
</dbReference>
<protein>
    <submittedName>
        <fullName evidence="3">Peptide/nickel transport system substrate-binding protein</fullName>
    </submittedName>
</protein>